<proteinExistence type="predicted"/>
<evidence type="ECO:0000313" key="1">
    <source>
        <dbReference type="EMBL" id="SET22047.1"/>
    </source>
</evidence>
<accession>A0A1I0CR83</accession>
<sequence>MQWFVSGEPAQVAVGVEGPWFVLARPLTRWGGPRTELQPADRRQFSRDDLLWLPEVVVEAAEAIAARGRRSFRWCRSCRRAHAPEWFVGAAGTCRECASVVDA</sequence>
<organism evidence="1 2">
    <name type="scientific">Geodermatophilus poikilotrophus</name>
    <dbReference type="NCBI Taxonomy" id="1333667"/>
    <lineage>
        <taxon>Bacteria</taxon>
        <taxon>Bacillati</taxon>
        <taxon>Actinomycetota</taxon>
        <taxon>Actinomycetes</taxon>
        <taxon>Geodermatophilales</taxon>
        <taxon>Geodermatophilaceae</taxon>
        <taxon>Geodermatophilus</taxon>
    </lineage>
</organism>
<keyword evidence="2" id="KW-1185">Reference proteome</keyword>
<protein>
    <submittedName>
        <fullName evidence="1">Uncharacterized protein</fullName>
    </submittedName>
</protein>
<evidence type="ECO:0000313" key="2">
    <source>
        <dbReference type="Proteomes" id="UP000198507"/>
    </source>
</evidence>
<reference evidence="2" key="1">
    <citation type="submission" date="2016-10" db="EMBL/GenBank/DDBJ databases">
        <authorList>
            <person name="Varghese N."/>
            <person name="Submissions S."/>
        </authorList>
    </citation>
    <scope>NUCLEOTIDE SEQUENCE [LARGE SCALE GENOMIC DNA]</scope>
    <source>
        <strain evidence="2">DSM 44209</strain>
    </source>
</reference>
<dbReference type="EMBL" id="FOIE01000003">
    <property type="protein sequence ID" value="SET22047.1"/>
    <property type="molecule type" value="Genomic_DNA"/>
</dbReference>
<dbReference type="RefSeq" id="WP_245743391.1">
    <property type="nucleotide sequence ID" value="NZ_FOIE01000003.1"/>
</dbReference>
<dbReference type="AlphaFoldDB" id="A0A1I0CR83"/>
<dbReference type="Proteomes" id="UP000198507">
    <property type="component" value="Unassembled WGS sequence"/>
</dbReference>
<name>A0A1I0CR83_9ACTN</name>
<gene>
    <name evidence="1" type="ORF">SAMN04488546_1720</name>
</gene>